<protein>
    <submittedName>
        <fullName evidence="2">Alpha/beta hydrolase</fullName>
    </submittedName>
</protein>
<dbReference type="PANTHER" id="PTHR37017">
    <property type="entry name" value="AB HYDROLASE-1 DOMAIN-CONTAINING PROTEIN-RELATED"/>
    <property type="match status" value="1"/>
</dbReference>
<accession>A0A366LQB6</accession>
<proteinExistence type="predicted"/>
<organism evidence="2 3">
    <name type="scientific">Spongiactinospora rosea</name>
    <dbReference type="NCBI Taxonomy" id="2248750"/>
    <lineage>
        <taxon>Bacteria</taxon>
        <taxon>Bacillati</taxon>
        <taxon>Actinomycetota</taxon>
        <taxon>Actinomycetes</taxon>
        <taxon>Streptosporangiales</taxon>
        <taxon>Streptosporangiaceae</taxon>
        <taxon>Spongiactinospora</taxon>
    </lineage>
</organism>
<gene>
    <name evidence="2" type="ORF">DP939_32150</name>
</gene>
<dbReference type="OrthoDB" id="8444301at2"/>
<keyword evidence="3" id="KW-1185">Reference proteome</keyword>
<dbReference type="InterPro" id="IPR029058">
    <property type="entry name" value="AB_hydrolase_fold"/>
</dbReference>
<dbReference type="AlphaFoldDB" id="A0A366LQB6"/>
<dbReference type="Gene3D" id="3.40.50.1820">
    <property type="entry name" value="alpha/beta hydrolase"/>
    <property type="match status" value="1"/>
</dbReference>
<reference evidence="2 3" key="1">
    <citation type="submission" date="2018-06" db="EMBL/GenBank/DDBJ databases">
        <title>Sphaerisporangium craniellae sp. nov., isolated from a marine sponge in the South China Sea.</title>
        <authorList>
            <person name="Li L."/>
        </authorList>
    </citation>
    <scope>NUCLEOTIDE SEQUENCE [LARGE SCALE GENOMIC DNA]</scope>
    <source>
        <strain evidence="2 3">LHW63015</strain>
    </source>
</reference>
<evidence type="ECO:0000313" key="2">
    <source>
        <dbReference type="EMBL" id="RBQ16081.1"/>
    </source>
</evidence>
<evidence type="ECO:0000259" key="1">
    <source>
        <dbReference type="Pfam" id="PF12697"/>
    </source>
</evidence>
<dbReference type="EMBL" id="QMEY01000019">
    <property type="protein sequence ID" value="RBQ16081.1"/>
    <property type="molecule type" value="Genomic_DNA"/>
</dbReference>
<dbReference type="GO" id="GO:0016787">
    <property type="term" value="F:hydrolase activity"/>
    <property type="evidence" value="ECO:0007669"/>
    <property type="project" value="UniProtKB-KW"/>
</dbReference>
<dbReference type="InterPro" id="IPR052897">
    <property type="entry name" value="Sec-Metab_Biosynth_Hydrolase"/>
</dbReference>
<dbReference type="Proteomes" id="UP000253303">
    <property type="component" value="Unassembled WGS sequence"/>
</dbReference>
<dbReference type="Pfam" id="PF12697">
    <property type="entry name" value="Abhydrolase_6"/>
    <property type="match status" value="1"/>
</dbReference>
<name>A0A366LQB6_9ACTN</name>
<feature type="domain" description="AB hydrolase-1" evidence="1">
    <location>
        <begin position="8"/>
        <end position="276"/>
    </location>
</feature>
<dbReference type="InterPro" id="IPR000073">
    <property type="entry name" value="AB_hydrolase_1"/>
</dbReference>
<dbReference type="PANTHER" id="PTHR37017:SF11">
    <property type="entry name" value="ESTERASE_LIPASE_THIOESTERASE DOMAIN-CONTAINING PROTEIN"/>
    <property type="match status" value="1"/>
</dbReference>
<keyword evidence="2" id="KW-0378">Hydrolase</keyword>
<evidence type="ECO:0000313" key="3">
    <source>
        <dbReference type="Proteomes" id="UP000253303"/>
    </source>
</evidence>
<dbReference type="SUPFAM" id="SSF53474">
    <property type="entry name" value="alpha/beta-Hydrolases"/>
    <property type="match status" value="1"/>
</dbReference>
<sequence length="282" mass="29555">MTTTMTPLLFVHGFWHGSWCWSEVLAHVADSGRQALAVDLAGHGLRARRPESVTARPFSAEGLATEKSPVADVDLDQAGDLLVSQIRRLGRGGPVTVVAHSMGGSVLTRAAEQAPELVAHAVYLAAFMPASGVSAMECAMMPENAGELIAPSVRADPMAVGALRLDTISTEPEYRDQLRRAFYGDLDPADADAALGLLTPDAPAGIALGSTTLTGDGWGSVPRTYVGCAQDMTIRPPLQRKFIDDADAAFPGNPTLTLGLDSAHSPFLSMPDRVAEIVAGLG</sequence>
<comment type="caution">
    <text evidence="2">The sequence shown here is derived from an EMBL/GenBank/DDBJ whole genome shotgun (WGS) entry which is preliminary data.</text>
</comment>